<feature type="domain" description="DUF4218" evidence="1">
    <location>
        <begin position="179"/>
        <end position="233"/>
    </location>
</feature>
<protein>
    <recommendedName>
        <fullName evidence="1">DUF4218 domain-containing protein</fullName>
    </recommendedName>
</protein>
<dbReference type="PANTHER" id="PTHR48258:SF15">
    <property type="entry name" value="OS02G0543900 PROTEIN"/>
    <property type="match status" value="1"/>
</dbReference>
<dbReference type="InterPro" id="IPR025452">
    <property type="entry name" value="DUF4218"/>
</dbReference>
<keyword evidence="3" id="KW-1185">Reference proteome</keyword>
<comment type="caution">
    <text evidence="2">The sequence shown here is derived from an EMBL/GenBank/DDBJ whole genome shotgun (WGS) entry which is preliminary data.</text>
</comment>
<sequence length="234" mass="27144">MKREERNRVSNIGQRLGWKKKSIFSELSYWGSLQVRHSIDVMHQEKNVGENLLYTILGITWKSKDGLKARQDLKVMGIRTMLYPQLLASGKTLLYTARFTMDKTHQDIFLRVLKSIQVPDGYAANLSRCVHFKERNIWGLKSHDMHIIMQQFLPVAIRKALQVDVVKVFIELSNFYRQLCSKSNRVIDLKSLQECIILTLCHLEKIFPPAFFDIMEHLTIHLAEEASIAGPAQF</sequence>
<gene>
    <name evidence="2" type="ORF">KSP39_PZI015966</name>
</gene>
<evidence type="ECO:0000313" key="2">
    <source>
        <dbReference type="EMBL" id="KAK8933893.1"/>
    </source>
</evidence>
<evidence type="ECO:0000313" key="3">
    <source>
        <dbReference type="Proteomes" id="UP001418222"/>
    </source>
</evidence>
<reference evidence="2 3" key="1">
    <citation type="journal article" date="2022" name="Nat. Plants">
        <title>Genomes of leafy and leafless Platanthera orchids illuminate the evolution of mycoheterotrophy.</title>
        <authorList>
            <person name="Li M.H."/>
            <person name="Liu K.W."/>
            <person name="Li Z."/>
            <person name="Lu H.C."/>
            <person name="Ye Q.L."/>
            <person name="Zhang D."/>
            <person name="Wang J.Y."/>
            <person name="Li Y.F."/>
            <person name="Zhong Z.M."/>
            <person name="Liu X."/>
            <person name="Yu X."/>
            <person name="Liu D.K."/>
            <person name="Tu X.D."/>
            <person name="Liu B."/>
            <person name="Hao Y."/>
            <person name="Liao X.Y."/>
            <person name="Jiang Y.T."/>
            <person name="Sun W.H."/>
            <person name="Chen J."/>
            <person name="Chen Y.Q."/>
            <person name="Ai Y."/>
            <person name="Zhai J.W."/>
            <person name="Wu S.S."/>
            <person name="Zhou Z."/>
            <person name="Hsiao Y.Y."/>
            <person name="Wu W.L."/>
            <person name="Chen Y.Y."/>
            <person name="Lin Y.F."/>
            <person name="Hsu J.L."/>
            <person name="Li C.Y."/>
            <person name="Wang Z.W."/>
            <person name="Zhao X."/>
            <person name="Zhong W.Y."/>
            <person name="Ma X.K."/>
            <person name="Ma L."/>
            <person name="Huang J."/>
            <person name="Chen G.Z."/>
            <person name="Huang M.Z."/>
            <person name="Huang L."/>
            <person name="Peng D.H."/>
            <person name="Luo Y.B."/>
            <person name="Zou S.Q."/>
            <person name="Chen S.P."/>
            <person name="Lan S."/>
            <person name="Tsai W.C."/>
            <person name="Van de Peer Y."/>
            <person name="Liu Z.J."/>
        </authorList>
    </citation>
    <scope>NUCLEOTIDE SEQUENCE [LARGE SCALE GENOMIC DNA]</scope>
    <source>
        <strain evidence="2">Lor287</strain>
    </source>
</reference>
<dbReference type="Proteomes" id="UP001418222">
    <property type="component" value="Unassembled WGS sequence"/>
</dbReference>
<dbReference type="Pfam" id="PF13960">
    <property type="entry name" value="DUF4218"/>
    <property type="match status" value="1"/>
</dbReference>
<dbReference type="EMBL" id="JBBWWQ010000013">
    <property type="protein sequence ID" value="KAK8933893.1"/>
    <property type="molecule type" value="Genomic_DNA"/>
</dbReference>
<dbReference type="PANTHER" id="PTHR48258">
    <property type="entry name" value="DUF4218 DOMAIN-CONTAINING PROTEIN-RELATED"/>
    <property type="match status" value="1"/>
</dbReference>
<proteinExistence type="predicted"/>
<organism evidence="2 3">
    <name type="scientific">Platanthera zijinensis</name>
    <dbReference type="NCBI Taxonomy" id="2320716"/>
    <lineage>
        <taxon>Eukaryota</taxon>
        <taxon>Viridiplantae</taxon>
        <taxon>Streptophyta</taxon>
        <taxon>Embryophyta</taxon>
        <taxon>Tracheophyta</taxon>
        <taxon>Spermatophyta</taxon>
        <taxon>Magnoliopsida</taxon>
        <taxon>Liliopsida</taxon>
        <taxon>Asparagales</taxon>
        <taxon>Orchidaceae</taxon>
        <taxon>Orchidoideae</taxon>
        <taxon>Orchideae</taxon>
        <taxon>Orchidinae</taxon>
        <taxon>Platanthera</taxon>
    </lineage>
</organism>
<dbReference type="AlphaFoldDB" id="A0AAP0B9I0"/>
<evidence type="ECO:0000259" key="1">
    <source>
        <dbReference type="Pfam" id="PF13960"/>
    </source>
</evidence>
<name>A0AAP0B9I0_9ASPA</name>
<accession>A0AAP0B9I0</accession>